<comment type="subunit">
    <text evidence="3 10">Homodimer.</text>
</comment>
<feature type="binding site" evidence="10">
    <location>
        <position position="367"/>
    </location>
    <ligand>
        <name>thiamine diphosphate</name>
        <dbReference type="ChEBI" id="CHEBI:58937"/>
    </ligand>
</feature>
<comment type="cofactor">
    <cofactor evidence="10">
        <name>thiamine diphosphate</name>
        <dbReference type="ChEBI" id="CHEBI:58937"/>
    </cofactor>
    <text evidence="10">Binds 1 thiamine pyrophosphate per subunit.</text>
</comment>
<feature type="binding site" evidence="10">
    <location>
        <position position="286"/>
    </location>
    <ligand>
        <name>thiamine diphosphate</name>
        <dbReference type="ChEBI" id="CHEBI:58937"/>
    </ligand>
</feature>
<dbReference type="SUPFAM" id="SSF52518">
    <property type="entry name" value="Thiamin diphosphate-binding fold (THDP-binding)"/>
    <property type="match status" value="2"/>
</dbReference>
<dbReference type="Pfam" id="PF02779">
    <property type="entry name" value="Transket_pyr"/>
    <property type="match status" value="1"/>
</dbReference>
<feature type="binding site" evidence="10">
    <location>
        <position position="145"/>
    </location>
    <ligand>
        <name>Mg(2+)</name>
        <dbReference type="ChEBI" id="CHEBI:18420"/>
    </ligand>
</feature>
<dbReference type="GO" id="GO:0030976">
    <property type="term" value="F:thiamine pyrophosphate binding"/>
    <property type="evidence" value="ECO:0007669"/>
    <property type="project" value="UniProtKB-UniRule"/>
</dbReference>
<feature type="domain" description="Transketolase-like pyrimidine-binding" evidence="11">
    <location>
        <begin position="316"/>
        <end position="480"/>
    </location>
</feature>
<feature type="binding site" evidence="10">
    <location>
        <begin position="146"/>
        <end position="147"/>
    </location>
    <ligand>
        <name>thiamine diphosphate</name>
        <dbReference type="ChEBI" id="CHEBI:58937"/>
    </ligand>
</feature>
<dbReference type="GO" id="GO:0009228">
    <property type="term" value="P:thiamine biosynthetic process"/>
    <property type="evidence" value="ECO:0007669"/>
    <property type="project" value="UniProtKB-UniRule"/>
</dbReference>
<dbReference type="CDD" id="cd02007">
    <property type="entry name" value="TPP_DXS"/>
    <property type="match status" value="1"/>
</dbReference>
<keyword evidence="9 10" id="KW-0414">Isoprene biosynthesis</keyword>
<keyword evidence="8 10" id="KW-0786">Thiamine pyrophosphate</keyword>
<comment type="cofactor">
    <cofactor evidence="10">
        <name>Mg(2+)</name>
        <dbReference type="ChEBI" id="CHEBI:18420"/>
    </cofactor>
    <text evidence="10">Binds 1 Mg(2+) ion per subunit.</text>
</comment>
<comment type="catalytic activity">
    <reaction evidence="10">
        <text>D-glyceraldehyde 3-phosphate + pyruvate + H(+) = 1-deoxy-D-xylulose 5-phosphate + CO2</text>
        <dbReference type="Rhea" id="RHEA:12605"/>
        <dbReference type="ChEBI" id="CHEBI:15361"/>
        <dbReference type="ChEBI" id="CHEBI:15378"/>
        <dbReference type="ChEBI" id="CHEBI:16526"/>
        <dbReference type="ChEBI" id="CHEBI:57792"/>
        <dbReference type="ChEBI" id="CHEBI:59776"/>
        <dbReference type="EC" id="2.2.1.7"/>
    </reaction>
</comment>
<dbReference type="Gene3D" id="3.40.50.920">
    <property type="match status" value="1"/>
</dbReference>
<dbReference type="GO" id="GO:0005829">
    <property type="term" value="C:cytosol"/>
    <property type="evidence" value="ECO:0007669"/>
    <property type="project" value="TreeGrafter"/>
</dbReference>
<dbReference type="InterPro" id="IPR029061">
    <property type="entry name" value="THDP-binding"/>
</dbReference>
<dbReference type="InterPro" id="IPR009014">
    <property type="entry name" value="Transketo_C/PFOR_II"/>
</dbReference>
<dbReference type="EC" id="2.2.1.7" evidence="10"/>
<evidence type="ECO:0000256" key="8">
    <source>
        <dbReference type="ARBA" id="ARBA00023052"/>
    </source>
</evidence>
<dbReference type="AlphaFoldDB" id="A0A285VB78"/>
<comment type="pathway">
    <text evidence="1 10">Metabolic intermediate biosynthesis; 1-deoxy-D-xylulose 5-phosphate biosynthesis; 1-deoxy-D-xylulose 5-phosphate from D-glyceraldehyde 3-phosphate and pyruvate: step 1/1.</text>
</comment>
<dbReference type="Pfam" id="PF02780">
    <property type="entry name" value="Transketolase_C"/>
    <property type="match status" value="1"/>
</dbReference>
<sequence>MALMRTITGPSDLKRLSRRQVDQLAAEIRDYLITSVSRTGGHLGPNLGVVELTIALHRVFDSPRDTILFDTGHIGYVHKLLTGRHDFSTLRQEGGLSGYPSRAESDHDVVENSHASTSLSWAIGIASGRKLRGETGRHTVAVIGDGALTGGMVWEALNNIAEHRDLPLIIVINDNERSYAATRGGMADYLASLRATPEYESVLSWGKRQLNRTPVVGRQVYDTLHGMKKGLKDIVSPQGMFEDLGLKYLGPVDGHDVEAMETALRRAHDFGGVVLVHALTEKGHGYDPATADEADRFHAVGKINPETGLPLELSGRSWTDEFSDELVRLGKEREDIVAITAAMLIPVGLQPFAERFPERVFDVGIAEQHAVTMAAGLSYAGLHPVVCVYATFLNRAFDQLLMDCALHRQGVTFVLDRAGVTGTDGASHNGMWDLTLLGMVPGVRVAAPRDGQQVARALREAVTVEDAPTVVRFPKGSVGAPVEAVRTVGTVDVLREPERGPAGDLSALDPVDLLVVGIGSMAATALEVADKLQAEGRSVMVVDPRWVLPVSDDLVELARGARTVAVVEDSVVGGVAGQVRQRLDDEGLTVPVHGYGVPAQFLDHGSRAQVLDRIGLTADSVATSLSGRLASSLTGRPA</sequence>
<dbReference type="GO" id="GO:0000287">
    <property type="term" value="F:magnesium ion binding"/>
    <property type="evidence" value="ECO:0007669"/>
    <property type="project" value="UniProtKB-UniRule"/>
</dbReference>
<evidence type="ECO:0000256" key="2">
    <source>
        <dbReference type="ARBA" id="ARBA00011081"/>
    </source>
</evidence>
<evidence type="ECO:0000256" key="1">
    <source>
        <dbReference type="ARBA" id="ARBA00004980"/>
    </source>
</evidence>
<dbReference type="InterPro" id="IPR005475">
    <property type="entry name" value="Transketolase-like_Pyr-bd"/>
</dbReference>
<dbReference type="PANTHER" id="PTHR43322:SF5">
    <property type="entry name" value="1-DEOXY-D-XYLULOSE-5-PHOSPHATE SYNTHASE, CHLOROPLASTIC"/>
    <property type="match status" value="1"/>
</dbReference>
<dbReference type="InterPro" id="IPR005477">
    <property type="entry name" value="Dxylulose-5-P_synthase"/>
</dbReference>
<dbReference type="GO" id="GO:0016114">
    <property type="term" value="P:terpenoid biosynthetic process"/>
    <property type="evidence" value="ECO:0007669"/>
    <property type="project" value="UniProtKB-UniRule"/>
</dbReference>
<dbReference type="PANTHER" id="PTHR43322">
    <property type="entry name" value="1-D-DEOXYXYLULOSE 5-PHOSPHATE SYNTHASE-RELATED"/>
    <property type="match status" value="1"/>
</dbReference>
<keyword evidence="6 10" id="KW-0460">Magnesium</keyword>
<dbReference type="Gene3D" id="3.40.50.970">
    <property type="match status" value="2"/>
</dbReference>
<dbReference type="EMBL" id="OBQK01000001">
    <property type="protein sequence ID" value="SOC51344.1"/>
    <property type="molecule type" value="Genomic_DNA"/>
</dbReference>
<evidence type="ECO:0000256" key="3">
    <source>
        <dbReference type="ARBA" id="ARBA00011738"/>
    </source>
</evidence>
<feature type="binding site" evidence="10">
    <location>
        <position position="175"/>
    </location>
    <ligand>
        <name>Mg(2+)</name>
        <dbReference type="ChEBI" id="CHEBI:18420"/>
    </ligand>
</feature>
<evidence type="ECO:0000256" key="4">
    <source>
        <dbReference type="ARBA" id="ARBA00022679"/>
    </source>
</evidence>
<evidence type="ECO:0000256" key="9">
    <source>
        <dbReference type="ARBA" id="ARBA00023229"/>
    </source>
</evidence>
<dbReference type="GO" id="GO:0019288">
    <property type="term" value="P:isopentenyl diphosphate biosynthetic process, methylerythritol 4-phosphate pathway"/>
    <property type="evidence" value="ECO:0007669"/>
    <property type="project" value="TreeGrafter"/>
</dbReference>
<evidence type="ECO:0000256" key="10">
    <source>
        <dbReference type="HAMAP-Rule" id="MF_00315"/>
    </source>
</evidence>
<keyword evidence="7 10" id="KW-0784">Thiamine biosynthesis</keyword>
<name>A0A285VB78_9MICO</name>
<dbReference type="GO" id="GO:0008661">
    <property type="term" value="F:1-deoxy-D-xylulose-5-phosphate synthase activity"/>
    <property type="evidence" value="ECO:0007669"/>
    <property type="project" value="UniProtKB-UniRule"/>
</dbReference>
<dbReference type="RefSeq" id="WP_097186385.1">
    <property type="nucleotide sequence ID" value="NZ_OBQK01000001.1"/>
</dbReference>
<dbReference type="NCBIfam" id="TIGR00204">
    <property type="entry name" value="dxs"/>
    <property type="match status" value="1"/>
</dbReference>
<protein>
    <recommendedName>
        <fullName evidence="10">1-deoxy-D-xylulose-5-phosphate synthase</fullName>
        <ecNumber evidence="10">2.2.1.7</ecNumber>
    </recommendedName>
    <alternativeName>
        <fullName evidence="10">1-deoxyxylulose-5-phosphate synthase</fullName>
        <shortName evidence="10">DXP synthase</shortName>
        <shortName evidence="10">DXPS</shortName>
    </alternativeName>
</protein>
<dbReference type="HAMAP" id="MF_00315">
    <property type="entry name" value="DXP_synth"/>
    <property type="match status" value="1"/>
</dbReference>
<dbReference type="PROSITE" id="PS00801">
    <property type="entry name" value="TRANSKETOLASE_1"/>
    <property type="match status" value="1"/>
</dbReference>
<evidence type="ECO:0000313" key="13">
    <source>
        <dbReference type="Proteomes" id="UP000219688"/>
    </source>
</evidence>
<reference evidence="13" key="1">
    <citation type="submission" date="2017-08" db="EMBL/GenBank/DDBJ databases">
        <authorList>
            <person name="Varghese N."/>
            <person name="Submissions S."/>
        </authorList>
    </citation>
    <scope>NUCLEOTIDE SEQUENCE [LARGE SCALE GENOMIC DNA]</scope>
    <source>
        <strain evidence="13">USBA17B2</strain>
    </source>
</reference>
<evidence type="ECO:0000313" key="12">
    <source>
        <dbReference type="EMBL" id="SOC51344.1"/>
    </source>
</evidence>
<evidence type="ECO:0000256" key="7">
    <source>
        <dbReference type="ARBA" id="ARBA00022977"/>
    </source>
</evidence>
<keyword evidence="13" id="KW-1185">Reference proteome</keyword>
<evidence type="ECO:0000256" key="6">
    <source>
        <dbReference type="ARBA" id="ARBA00022842"/>
    </source>
</evidence>
<dbReference type="CDD" id="cd07033">
    <property type="entry name" value="TPP_PYR_DXS_TK_like"/>
    <property type="match status" value="1"/>
</dbReference>
<comment type="function">
    <text evidence="10">Catalyzes the acyloin condensation reaction between C atoms 2 and 3 of pyruvate and glyceraldehyde 3-phosphate to yield 1-deoxy-D-xylulose-5-phosphate (DXP).</text>
</comment>
<feature type="binding site" evidence="10">
    <location>
        <position position="73"/>
    </location>
    <ligand>
        <name>thiamine diphosphate</name>
        <dbReference type="ChEBI" id="CHEBI:58937"/>
    </ligand>
</feature>
<evidence type="ECO:0000259" key="11">
    <source>
        <dbReference type="SMART" id="SM00861"/>
    </source>
</evidence>
<dbReference type="FunFam" id="3.40.50.970:FF:000005">
    <property type="entry name" value="1-deoxy-D-xylulose-5-phosphate synthase"/>
    <property type="match status" value="1"/>
</dbReference>
<dbReference type="SMART" id="SM00861">
    <property type="entry name" value="Transket_pyr"/>
    <property type="match status" value="1"/>
</dbReference>
<feature type="binding site" evidence="10">
    <location>
        <position position="175"/>
    </location>
    <ligand>
        <name>thiamine diphosphate</name>
        <dbReference type="ChEBI" id="CHEBI:58937"/>
    </ligand>
</feature>
<dbReference type="Pfam" id="PF13292">
    <property type="entry name" value="DXP_synthase_N"/>
    <property type="match status" value="1"/>
</dbReference>
<dbReference type="SUPFAM" id="SSF52922">
    <property type="entry name" value="TK C-terminal domain-like"/>
    <property type="match status" value="1"/>
</dbReference>
<accession>A0A285VB78</accession>
<dbReference type="PROSITE" id="PS00802">
    <property type="entry name" value="TRANSKETOLASE_2"/>
    <property type="match status" value="1"/>
</dbReference>
<dbReference type="UniPathway" id="UPA00064">
    <property type="reaction ID" value="UER00091"/>
</dbReference>
<dbReference type="InterPro" id="IPR020826">
    <property type="entry name" value="Transketolase_BS"/>
</dbReference>
<evidence type="ECO:0000256" key="5">
    <source>
        <dbReference type="ARBA" id="ARBA00022723"/>
    </source>
</evidence>
<dbReference type="NCBIfam" id="NF003933">
    <property type="entry name" value="PRK05444.2-2"/>
    <property type="match status" value="1"/>
</dbReference>
<keyword evidence="4 10" id="KW-0808">Transferase</keyword>
<dbReference type="InterPro" id="IPR033248">
    <property type="entry name" value="Transketolase_C"/>
</dbReference>
<dbReference type="InterPro" id="IPR049557">
    <property type="entry name" value="Transketolase_CS"/>
</dbReference>
<gene>
    <name evidence="10" type="primary">dxs</name>
    <name evidence="12" type="ORF">SAMN05421879_101152</name>
</gene>
<feature type="binding site" evidence="10">
    <location>
        <begin position="113"/>
        <end position="115"/>
    </location>
    <ligand>
        <name>thiamine diphosphate</name>
        <dbReference type="ChEBI" id="CHEBI:58937"/>
    </ligand>
</feature>
<dbReference type="Proteomes" id="UP000219688">
    <property type="component" value="Unassembled WGS sequence"/>
</dbReference>
<comment type="similarity">
    <text evidence="2 10">Belongs to the transketolase family. DXPS subfamily.</text>
</comment>
<keyword evidence="5 10" id="KW-0479">Metal-binding</keyword>
<dbReference type="STRING" id="1122622.GCA_000421185_01562"/>
<organism evidence="12 13">
    <name type="scientific">Ornithinimicrobium cerasi</name>
    <dbReference type="NCBI Taxonomy" id="2248773"/>
    <lineage>
        <taxon>Bacteria</taxon>
        <taxon>Bacillati</taxon>
        <taxon>Actinomycetota</taxon>
        <taxon>Actinomycetes</taxon>
        <taxon>Micrococcales</taxon>
        <taxon>Ornithinimicrobiaceae</taxon>
        <taxon>Ornithinimicrobium</taxon>
    </lineage>
</organism>
<proteinExistence type="inferred from homology"/>